<evidence type="ECO:0000313" key="2">
    <source>
        <dbReference type="EMBL" id="RIV23926.1"/>
    </source>
</evidence>
<feature type="chain" id="PRO_5019252766" evidence="1">
    <location>
        <begin position="30"/>
        <end position="365"/>
    </location>
</feature>
<feature type="signal peptide" evidence="1">
    <location>
        <begin position="1"/>
        <end position="29"/>
    </location>
</feature>
<dbReference type="NCBIfam" id="TIGR03519">
    <property type="entry name" value="T9SS_PorP_fam"/>
    <property type="match status" value="1"/>
</dbReference>
<dbReference type="Pfam" id="PF11751">
    <property type="entry name" value="PorP_SprF"/>
    <property type="match status" value="1"/>
</dbReference>
<keyword evidence="1" id="KW-0732">Signal</keyword>
<name>A0A418MC78_9BACT</name>
<proteinExistence type="predicted"/>
<evidence type="ECO:0000256" key="1">
    <source>
        <dbReference type="SAM" id="SignalP"/>
    </source>
</evidence>
<keyword evidence="3" id="KW-1185">Reference proteome</keyword>
<dbReference type="InterPro" id="IPR019861">
    <property type="entry name" value="PorP/SprF_Bacteroidetes"/>
</dbReference>
<comment type="caution">
    <text evidence="2">The sequence shown here is derived from an EMBL/GenBank/DDBJ whole genome shotgun (WGS) entry which is preliminary data.</text>
</comment>
<protein>
    <submittedName>
        <fullName evidence="2">Type IX secretion system membrane protein PorP/SprF</fullName>
    </submittedName>
</protein>
<dbReference type="Proteomes" id="UP000283523">
    <property type="component" value="Unassembled WGS sequence"/>
</dbReference>
<dbReference type="EMBL" id="QXED01000003">
    <property type="protein sequence ID" value="RIV23926.1"/>
    <property type="molecule type" value="Genomic_DNA"/>
</dbReference>
<accession>A0A418MC78</accession>
<sequence>MAIHNHVMNRLTLPVLLMAVGSLSVTGFAQDPQFSQFYANPIYHNPAFAGGAGASRLILNYRNQWPALGANYQTVAASFDTYVAPDRGRIGIGWGGQAIHDRQGSAWQSSSLSGQLAPDVTLFEDGADVMRLIGAVQATVTSGLYNPDGLSFVDQFSSGGLTNPVSIDPLSVAGVRQTFFGFSSGVVLEHQFQDRNGNLQSYWLGGTLHHIGRSLSRYDVLGQRFGLQAGLRIPLNWKIRPRGLGNEESIDRSVGFTAQYRQQGMDRQLDAGVNLTYSPVMFGVWYRGIPMRKYQQTSQRDAVVLLTALQLNTFMIQYSYDITVSTLSWASGGAHEISIWYGFDSLFDFSGRRANARRARKCQQF</sequence>
<gene>
    <name evidence="2" type="ORF">DYU11_13255</name>
</gene>
<dbReference type="AlphaFoldDB" id="A0A418MC78"/>
<reference evidence="2 3" key="1">
    <citation type="submission" date="2018-08" db="EMBL/GenBank/DDBJ databases">
        <title>Fibrisoma montanum sp. nov., isolated from Danxia mountain soil.</title>
        <authorList>
            <person name="Huang Y."/>
        </authorList>
    </citation>
    <scope>NUCLEOTIDE SEQUENCE [LARGE SCALE GENOMIC DNA]</scope>
    <source>
        <strain evidence="2 3">HYT19</strain>
    </source>
</reference>
<organism evidence="2 3">
    <name type="scientific">Fibrisoma montanum</name>
    <dbReference type="NCBI Taxonomy" id="2305895"/>
    <lineage>
        <taxon>Bacteria</taxon>
        <taxon>Pseudomonadati</taxon>
        <taxon>Bacteroidota</taxon>
        <taxon>Cytophagia</taxon>
        <taxon>Cytophagales</taxon>
        <taxon>Spirosomataceae</taxon>
        <taxon>Fibrisoma</taxon>
    </lineage>
</organism>
<evidence type="ECO:0000313" key="3">
    <source>
        <dbReference type="Proteomes" id="UP000283523"/>
    </source>
</evidence>